<proteinExistence type="predicted"/>
<dbReference type="Proteomes" id="UP000654471">
    <property type="component" value="Unassembled WGS sequence"/>
</dbReference>
<dbReference type="EMBL" id="BMRP01000034">
    <property type="protein sequence ID" value="GGU89503.1"/>
    <property type="molecule type" value="Genomic_DNA"/>
</dbReference>
<name>A0ABQ2VL20_9ACTN</name>
<reference evidence="2" key="1">
    <citation type="journal article" date="2019" name="Int. J. Syst. Evol. Microbiol.">
        <title>The Global Catalogue of Microorganisms (GCM) 10K type strain sequencing project: providing services to taxonomists for standard genome sequencing and annotation.</title>
        <authorList>
            <consortium name="The Broad Institute Genomics Platform"/>
            <consortium name="The Broad Institute Genome Sequencing Center for Infectious Disease"/>
            <person name="Wu L."/>
            <person name="Ma J."/>
        </authorList>
    </citation>
    <scope>NUCLEOTIDE SEQUENCE [LARGE SCALE GENOMIC DNA]</scope>
    <source>
        <strain evidence="2">JCM 3399</strain>
    </source>
</reference>
<comment type="caution">
    <text evidence="1">The sequence shown here is derived from an EMBL/GenBank/DDBJ whole genome shotgun (WGS) entry which is preliminary data.</text>
</comment>
<sequence>MDCLPFNLINKKSKPCHILFIIRYKKKKLLILSSLNIFNYFSITGSTAINENTSIS</sequence>
<evidence type="ECO:0000313" key="2">
    <source>
        <dbReference type="Proteomes" id="UP000654471"/>
    </source>
</evidence>
<protein>
    <submittedName>
        <fullName evidence="1">Uncharacterized protein</fullName>
    </submittedName>
</protein>
<keyword evidence="2" id="KW-1185">Reference proteome</keyword>
<evidence type="ECO:0000313" key="1">
    <source>
        <dbReference type="EMBL" id="GGU89503.1"/>
    </source>
</evidence>
<accession>A0ABQ2VL20</accession>
<gene>
    <name evidence="1" type="ORF">GCM10010211_65120</name>
</gene>
<organism evidence="1 2">
    <name type="scientific">Streptomyces albospinus</name>
    <dbReference type="NCBI Taxonomy" id="285515"/>
    <lineage>
        <taxon>Bacteria</taxon>
        <taxon>Bacillati</taxon>
        <taxon>Actinomycetota</taxon>
        <taxon>Actinomycetes</taxon>
        <taxon>Kitasatosporales</taxon>
        <taxon>Streptomycetaceae</taxon>
        <taxon>Streptomyces</taxon>
    </lineage>
</organism>